<dbReference type="Proteomes" id="UP000639772">
    <property type="component" value="Chromosome 10"/>
</dbReference>
<proteinExistence type="predicted"/>
<evidence type="ECO:0000256" key="4">
    <source>
        <dbReference type="ARBA" id="ARBA00022741"/>
    </source>
</evidence>
<feature type="domain" description="Protein kinase" evidence="9">
    <location>
        <begin position="1"/>
        <end position="143"/>
    </location>
</feature>
<evidence type="ECO:0000256" key="8">
    <source>
        <dbReference type="ARBA" id="ARBA00048679"/>
    </source>
</evidence>
<dbReference type="InterPro" id="IPR011009">
    <property type="entry name" value="Kinase-like_dom_sf"/>
</dbReference>
<comment type="catalytic activity">
    <reaction evidence="7">
        <text>L-threonyl-[protein] + ATP = O-phospho-L-threonyl-[protein] + ADP + H(+)</text>
        <dbReference type="Rhea" id="RHEA:46608"/>
        <dbReference type="Rhea" id="RHEA-COMP:11060"/>
        <dbReference type="Rhea" id="RHEA-COMP:11605"/>
        <dbReference type="ChEBI" id="CHEBI:15378"/>
        <dbReference type="ChEBI" id="CHEBI:30013"/>
        <dbReference type="ChEBI" id="CHEBI:30616"/>
        <dbReference type="ChEBI" id="CHEBI:61977"/>
        <dbReference type="ChEBI" id="CHEBI:456216"/>
        <dbReference type="EC" id="2.7.11.1"/>
    </reaction>
</comment>
<evidence type="ECO:0000256" key="7">
    <source>
        <dbReference type="ARBA" id="ARBA00047899"/>
    </source>
</evidence>
<evidence type="ECO:0000256" key="5">
    <source>
        <dbReference type="ARBA" id="ARBA00022777"/>
    </source>
</evidence>
<reference evidence="10 11" key="1">
    <citation type="journal article" date="2020" name="Nat. Food">
        <title>A phased Vanilla planifolia genome enables genetic improvement of flavour and production.</title>
        <authorList>
            <person name="Hasing T."/>
            <person name="Tang H."/>
            <person name="Brym M."/>
            <person name="Khazi F."/>
            <person name="Huang T."/>
            <person name="Chambers A.H."/>
        </authorList>
    </citation>
    <scope>NUCLEOTIDE SEQUENCE [LARGE SCALE GENOMIC DNA]</scope>
    <source>
        <tissue evidence="10">Leaf</tissue>
    </source>
</reference>
<gene>
    <name evidence="10" type="ORF">HPP92_019944</name>
</gene>
<comment type="catalytic activity">
    <reaction evidence="8">
        <text>L-seryl-[protein] + ATP = O-phospho-L-seryl-[protein] + ADP + H(+)</text>
        <dbReference type="Rhea" id="RHEA:17989"/>
        <dbReference type="Rhea" id="RHEA-COMP:9863"/>
        <dbReference type="Rhea" id="RHEA-COMP:11604"/>
        <dbReference type="ChEBI" id="CHEBI:15378"/>
        <dbReference type="ChEBI" id="CHEBI:29999"/>
        <dbReference type="ChEBI" id="CHEBI:30616"/>
        <dbReference type="ChEBI" id="CHEBI:83421"/>
        <dbReference type="ChEBI" id="CHEBI:456216"/>
        <dbReference type="EC" id="2.7.11.1"/>
    </reaction>
</comment>
<dbReference type="PANTHER" id="PTHR13902">
    <property type="entry name" value="SERINE/THREONINE-PROTEIN KINASE WNK WITH NO LYSINE -RELATED"/>
    <property type="match status" value="1"/>
</dbReference>
<dbReference type="GO" id="GO:0005524">
    <property type="term" value="F:ATP binding"/>
    <property type="evidence" value="ECO:0007669"/>
    <property type="project" value="UniProtKB-KW"/>
</dbReference>
<evidence type="ECO:0000313" key="10">
    <source>
        <dbReference type="EMBL" id="KAG0465780.1"/>
    </source>
</evidence>
<dbReference type="InterPro" id="IPR050588">
    <property type="entry name" value="WNK_Ser-Thr_kinase"/>
</dbReference>
<evidence type="ECO:0000256" key="1">
    <source>
        <dbReference type="ARBA" id="ARBA00012513"/>
    </source>
</evidence>
<dbReference type="Gene3D" id="1.10.510.10">
    <property type="entry name" value="Transferase(Phosphotransferase) domain 1"/>
    <property type="match status" value="1"/>
</dbReference>
<dbReference type="PROSITE" id="PS50011">
    <property type="entry name" value="PROTEIN_KINASE_DOM"/>
    <property type="match status" value="1"/>
</dbReference>
<evidence type="ECO:0000313" key="11">
    <source>
        <dbReference type="Proteomes" id="UP000639772"/>
    </source>
</evidence>
<keyword evidence="2" id="KW-0723">Serine/threonine-protein kinase</keyword>
<keyword evidence="6" id="KW-0067">ATP-binding</keyword>
<dbReference type="InterPro" id="IPR024678">
    <property type="entry name" value="Kinase_OSR1/WNK_CCT"/>
</dbReference>
<organism evidence="10 11">
    <name type="scientific">Vanilla planifolia</name>
    <name type="common">Vanilla</name>
    <dbReference type="NCBI Taxonomy" id="51239"/>
    <lineage>
        <taxon>Eukaryota</taxon>
        <taxon>Viridiplantae</taxon>
        <taxon>Streptophyta</taxon>
        <taxon>Embryophyta</taxon>
        <taxon>Tracheophyta</taxon>
        <taxon>Spermatophyta</taxon>
        <taxon>Magnoliopsida</taxon>
        <taxon>Liliopsida</taxon>
        <taxon>Asparagales</taxon>
        <taxon>Orchidaceae</taxon>
        <taxon>Vanilloideae</taxon>
        <taxon>Vanilleae</taxon>
        <taxon>Vanilla</taxon>
    </lineage>
</organism>
<name>A0A835Q7Q4_VANPL</name>
<evidence type="ECO:0000259" key="9">
    <source>
        <dbReference type="PROSITE" id="PS50011"/>
    </source>
</evidence>
<dbReference type="GO" id="GO:0004674">
    <property type="term" value="F:protein serine/threonine kinase activity"/>
    <property type="evidence" value="ECO:0007669"/>
    <property type="project" value="UniProtKB-KW"/>
</dbReference>
<dbReference type="SUPFAM" id="SSF56112">
    <property type="entry name" value="Protein kinase-like (PK-like)"/>
    <property type="match status" value="1"/>
</dbReference>
<dbReference type="AlphaFoldDB" id="A0A835Q7Q4"/>
<dbReference type="Pfam" id="PF00069">
    <property type="entry name" value="Pkinase"/>
    <property type="match status" value="1"/>
</dbReference>
<evidence type="ECO:0000256" key="3">
    <source>
        <dbReference type="ARBA" id="ARBA00022679"/>
    </source>
</evidence>
<keyword evidence="5" id="KW-0418">Kinase</keyword>
<comment type="caution">
    <text evidence="10">The sequence shown here is derived from an EMBL/GenBank/DDBJ whole genome shotgun (WGS) entry which is preliminary data.</text>
</comment>
<evidence type="ECO:0000256" key="6">
    <source>
        <dbReference type="ARBA" id="ARBA00022840"/>
    </source>
</evidence>
<dbReference type="SMART" id="SM00220">
    <property type="entry name" value="S_TKc"/>
    <property type="match status" value="1"/>
</dbReference>
<evidence type="ECO:0000256" key="2">
    <source>
        <dbReference type="ARBA" id="ARBA00022527"/>
    </source>
</evidence>
<sequence length="336" mass="37188">MGRHKRVDVRAVKHWCRQILGGLVHLHGQHPPIFHLNLNCDNIFINGNNGEVKIGELGLAAMLWKQELTAPEFLAKADMYSFGVCVLEIIDLGYPYKECSNPAQICNTHISGRKPAARLFAEKCLAAVCRGLSARELLNQPFLQTEEHGSVSGEDDFTSGISSSTLCSDGSFISSRASSDYLSDSEISLKGTMGDDGSISVRLKLTHKDGQMKCIRFPFDVHKDTAAGVATEIVAELNVGDQEAARIAEMIDVEIRLLVPQRKIGRFPKGGKKTSAECRPKMRERFKEIDEKEACVESLKKPNACLDELDFKELSILSEILNSKLKVKNNSVIKRT</sequence>
<dbReference type="InterPro" id="IPR000719">
    <property type="entry name" value="Prot_kinase_dom"/>
</dbReference>
<dbReference type="Pfam" id="PF12202">
    <property type="entry name" value="OSR1_C"/>
    <property type="match status" value="1"/>
</dbReference>
<keyword evidence="3" id="KW-0808">Transferase</keyword>
<dbReference type="EMBL" id="JADCNM010000010">
    <property type="protein sequence ID" value="KAG0465780.1"/>
    <property type="molecule type" value="Genomic_DNA"/>
</dbReference>
<protein>
    <recommendedName>
        <fullName evidence="1">non-specific serine/threonine protein kinase</fullName>
        <ecNumber evidence="1">2.7.11.1</ecNumber>
    </recommendedName>
</protein>
<dbReference type="OrthoDB" id="4062651at2759"/>
<accession>A0A835Q7Q4</accession>
<keyword evidence="4" id="KW-0547">Nucleotide-binding</keyword>
<dbReference type="EC" id="2.7.11.1" evidence="1"/>
<dbReference type="Gene3D" id="3.10.20.90">
    <property type="entry name" value="Phosphatidylinositol 3-kinase Catalytic Subunit, Chain A, domain 1"/>
    <property type="match status" value="1"/>
</dbReference>